<dbReference type="PANTHER" id="PTHR45436">
    <property type="entry name" value="SENSOR HISTIDINE KINASE YKOH"/>
    <property type="match status" value="1"/>
</dbReference>
<feature type="transmembrane region" description="Helical" evidence="10">
    <location>
        <begin position="27"/>
        <end position="46"/>
    </location>
</feature>
<comment type="subcellular location">
    <subcellularLocation>
        <location evidence="2">Membrane</location>
    </subcellularLocation>
</comment>
<dbReference type="PANTHER" id="PTHR45436:SF5">
    <property type="entry name" value="SENSOR HISTIDINE KINASE TRCS"/>
    <property type="match status" value="1"/>
</dbReference>
<dbReference type="OrthoDB" id="43364at2759"/>
<dbReference type="EC" id="2.7.13.3" evidence="3"/>
<keyword evidence="5" id="KW-0808">Transferase</keyword>
<evidence type="ECO:0000256" key="10">
    <source>
        <dbReference type="SAM" id="Phobius"/>
    </source>
</evidence>
<dbReference type="InterPro" id="IPR050428">
    <property type="entry name" value="TCS_sensor_his_kinase"/>
</dbReference>
<dbReference type="Gene3D" id="3.30.565.10">
    <property type="entry name" value="Histidine kinase-like ATPase, C-terminal domain"/>
    <property type="match status" value="1"/>
</dbReference>
<feature type="domain" description="Histidine kinase" evidence="11">
    <location>
        <begin position="316"/>
        <end position="595"/>
    </location>
</feature>
<keyword evidence="6 10" id="KW-0812">Transmembrane</keyword>
<dbReference type="Pfam" id="PF02518">
    <property type="entry name" value="HATPase_c"/>
    <property type="match status" value="1"/>
</dbReference>
<evidence type="ECO:0000313" key="12">
    <source>
        <dbReference type="EMBL" id="EJK69272.1"/>
    </source>
</evidence>
<dbReference type="OMA" id="GIAREMI"/>
<gene>
    <name evidence="12" type="ORF">THAOC_09483</name>
</gene>
<dbReference type="GO" id="GO:0016020">
    <property type="term" value="C:membrane"/>
    <property type="evidence" value="ECO:0007669"/>
    <property type="project" value="UniProtKB-SubCell"/>
</dbReference>
<keyword evidence="8 10" id="KW-1133">Transmembrane helix</keyword>
<evidence type="ECO:0000256" key="6">
    <source>
        <dbReference type="ARBA" id="ARBA00022692"/>
    </source>
</evidence>
<organism evidence="12 13">
    <name type="scientific">Thalassiosira oceanica</name>
    <name type="common">Marine diatom</name>
    <dbReference type="NCBI Taxonomy" id="159749"/>
    <lineage>
        <taxon>Eukaryota</taxon>
        <taxon>Sar</taxon>
        <taxon>Stramenopiles</taxon>
        <taxon>Ochrophyta</taxon>
        <taxon>Bacillariophyta</taxon>
        <taxon>Coscinodiscophyceae</taxon>
        <taxon>Thalassiosirophycidae</taxon>
        <taxon>Thalassiosirales</taxon>
        <taxon>Thalassiosiraceae</taxon>
        <taxon>Thalassiosira</taxon>
    </lineage>
</organism>
<dbReference type="InterPro" id="IPR036890">
    <property type="entry name" value="HATPase_C_sf"/>
</dbReference>
<dbReference type="eggNOG" id="ENOG502S572">
    <property type="taxonomic scope" value="Eukaryota"/>
</dbReference>
<dbReference type="EMBL" id="AGNL01010292">
    <property type="protein sequence ID" value="EJK69272.1"/>
    <property type="molecule type" value="Genomic_DNA"/>
</dbReference>
<dbReference type="SMART" id="SM00387">
    <property type="entry name" value="HATPase_c"/>
    <property type="match status" value="1"/>
</dbReference>
<dbReference type="AlphaFoldDB" id="K0TFI5"/>
<evidence type="ECO:0000256" key="7">
    <source>
        <dbReference type="ARBA" id="ARBA00022777"/>
    </source>
</evidence>
<dbReference type="Proteomes" id="UP000266841">
    <property type="component" value="Unassembled WGS sequence"/>
</dbReference>
<comment type="catalytic activity">
    <reaction evidence="1">
        <text>ATP + protein L-histidine = ADP + protein N-phospho-L-histidine.</text>
        <dbReference type="EC" id="2.7.13.3"/>
    </reaction>
</comment>
<protein>
    <recommendedName>
        <fullName evidence="3">histidine kinase</fullName>
        <ecNumber evidence="3">2.7.13.3</ecNumber>
    </recommendedName>
</protein>
<dbReference type="InterPro" id="IPR003594">
    <property type="entry name" value="HATPase_dom"/>
</dbReference>
<dbReference type="PROSITE" id="PS50109">
    <property type="entry name" value="HIS_KIN"/>
    <property type="match status" value="1"/>
</dbReference>
<keyword evidence="7" id="KW-0418">Kinase</keyword>
<evidence type="ECO:0000256" key="2">
    <source>
        <dbReference type="ARBA" id="ARBA00004370"/>
    </source>
</evidence>
<dbReference type="GO" id="GO:0004673">
    <property type="term" value="F:protein histidine kinase activity"/>
    <property type="evidence" value="ECO:0007669"/>
    <property type="project" value="UniProtKB-EC"/>
</dbReference>
<dbReference type="PRINTS" id="PR00344">
    <property type="entry name" value="BCTRLSENSOR"/>
</dbReference>
<evidence type="ECO:0000256" key="4">
    <source>
        <dbReference type="ARBA" id="ARBA00022553"/>
    </source>
</evidence>
<dbReference type="SUPFAM" id="SSF55874">
    <property type="entry name" value="ATPase domain of HSP90 chaperone/DNA topoisomerase II/histidine kinase"/>
    <property type="match status" value="1"/>
</dbReference>
<dbReference type="CDD" id="cd00075">
    <property type="entry name" value="HATPase"/>
    <property type="match status" value="1"/>
</dbReference>
<sequence>MSTAAPAVRKGYRDSGRTGCRHFQRPLLVLTVFVQLILALSGDAFAPSLSAMANGRPSTSRWLASQPGNFVGATNDTASVESVAPPNTVSVESTRVRTGPFPIMPSKLFLGLAQSQFELLQNSLVHVETGRSKVASMVLYLPKENEDTGQLQFVPAISYPSSSPERVFIASKQSSTGRHKPPTLPSRAIPSLPGFFDASQVIPSYPFISSSPGDEEQDTAGSREDAIGVSAVEEIPLSNAVGVGVGLSVTLFLGLETLGTLVVWPQFDETSQWSWNANDNQQIQRAAKSLALALSMDTERATSQLANERFRVLMSDQLHQVKSPLQALRTYGKLLQRQLAEDPDAAAVLIDRISPNNSQNREAMRLAEEMISQNERVVDLIEPLDDLVNHHGRASQLLLGVGTERSPLLLKSSDETDFASGSELRQYHFETVYPQDVLGPLIYTYQAICREQGIHFVAAGFEPENNCPGVTVSTKHLQEALSNLLDNAIKYVRCRPRARGRPRIPRIKCTLLPNEHRDGATLYVEDNGPGIPTIDAEKVFVRGYRGDNVKLLVEGNGLGLGIAREMIEDMNGTLQILPVGPNKMGGATIQITLLC</sequence>
<evidence type="ECO:0000256" key="9">
    <source>
        <dbReference type="ARBA" id="ARBA00023136"/>
    </source>
</evidence>
<keyword evidence="4" id="KW-0597">Phosphoprotein</keyword>
<evidence type="ECO:0000256" key="1">
    <source>
        <dbReference type="ARBA" id="ARBA00000085"/>
    </source>
</evidence>
<reference evidence="12 13" key="1">
    <citation type="journal article" date="2012" name="Genome Biol.">
        <title>Genome and low-iron response of an oceanic diatom adapted to chronic iron limitation.</title>
        <authorList>
            <person name="Lommer M."/>
            <person name="Specht M."/>
            <person name="Roy A.S."/>
            <person name="Kraemer L."/>
            <person name="Andreson R."/>
            <person name="Gutowska M.A."/>
            <person name="Wolf J."/>
            <person name="Bergner S.V."/>
            <person name="Schilhabel M.B."/>
            <person name="Klostermeier U.C."/>
            <person name="Beiko R.G."/>
            <person name="Rosenstiel P."/>
            <person name="Hippler M."/>
            <person name="Laroche J."/>
        </authorList>
    </citation>
    <scope>NUCLEOTIDE SEQUENCE [LARGE SCALE GENOMIC DNA]</scope>
    <source>
        <strain evidence="12 13">CCMP1005</strain>
    </source>
</reference>
<name>K0TFI5_THAOC</name>
<proteinExistence type="predicted"/>
<evidence type="ECO:0000259" key="11">
    <source>
        <dbReference type="PROSITE" id="PS50109"/>
    </source>
</evidence>
<dbReference type="InterPro" id="IPR004358">
    <property type="entry name" value="Sig_transdc_His_kin-like_C"/>
</dbReference>
<evidence type="ECO:0000256" key="3">
    <source>
        <dbReference type="ARBA" id="ARBA00012438"/>
    </source>
</evidence>
<evidence type="ECO:0000313" key="13">
    <source>
        <dbReference type="Proteomes" id="UP000266841"/>
    </source>
</evidence>
<keyword evidence="13" id="KW-1185">Reference proteome</keyword>
<dbReference type="InterPro" id="IPR005467">
    <property type="entry name" value="His_kinase_dom"/>
</dbReference>
<evidence type="ECO:0000256" key="5">
    <source>
        <dbReference type="ARBA" id="ARBA00022679"/>
    </source>
</evidence>
<accession>K0TFI5</accession>
<keyword evidence="9 10" id="KW-0472">Membrane</keyword>
<evidence type="ECO:0000256" key="8">
    <source>
        <dbReference type="ARBA" id="ARBA00022989"/>
    </source>
</evidence>
<comment type="caution">
    <text evidence="12">The sequence shown here is derived from an EMBL/GenBank/DDBJ whole genome shotgun (WGS) entry which is preliminary data.</text>
</comment>